<organism evidence="9 10">
    <name type="scientific">Kribbella antiqua</name>
    <dbReference type="NCBI Taxonomy" id="2512217"/>
    <lineage>
        <taxon>Bacteria</taxon>
        <taxon>Bacillati</taxon>
        <taxon>Actinomycetota</taxon>
        <taxon>Actinomycetes</taxon>
        <taxon>Propionibacteriales</taxon>
        <taxon>Kribbellaceae</taxon>
        <taxon>Kribbella</taxon>
    </lineage>
</organism>
<keyword evidence="3 8" id="KW-0812">Transmembrane</keyword>
<protein>
    <submittedName>
        <fullName evidence="9">Putative peptidoglycan lipid II flippase</fullName>
    </submittedName>
</protein>
<keyword evidence="7 8" id="KW-0472">Membrane</keyword>
<feature type="transmembrane region" description="Helical" evidence="8">
    <location>
        <begin position="496"/>
        <end position="514"/>
    </location>
</feature>
<dbReference type="PRINTS" id="PR01806">
    <property type="entry name" value="VIRFACTRMVIN"/>
</dbReference>
<dbReference type="GO" id="GO:0015648">
    <property type="term" value="F:lipid-linked peptidoglycan transporter activity"/>
    <property type="evidence" value="ECO:0007669"/>
    <property type="project" value="TreeGrafter"/>
</dbReference>
<keyword evidence="2" id="KW-1003">Cell membrane</keyword>
<feature type="transmembrane region" description="Helical" evidence="8">
    <location>
        <begin position="104"/>
        <end position="124"/>
    </location>
</feature>
<feature type="transmembrane region" description="Helical" evidence="8">
    <location>
        <begin position="286"/>
        <end position="313"/>
    </location>
</feature>
<dbReference type="GO" id="GO:0008360">
    <property type="term" value="P:regulation of cell shape"/>
    <property type="evidence" value="ECO:0007669"/>
    <property type="project" value="UniProtKB-KW"/>
</dbReference>
<feature type="transmembrane region" description="Helical" evidence="8">
    <location>
        <begin position="255"/>
        <end position="280"/>
    </location>
</feature>
<feature type="transmembrane region" description="Helical" evidence="8">
    <location>
        <begin position="212"/>
        <end position="234"/>
    </location>
</feature>
<dbReference type="EMBL" id="SLWR01000014">
    <property type="protein sequence ID" value="TCO42319.1"/>
    <property type="molecule type" value="Genomic_DNA"/>
</dbReference>
<gene>
    <name evidence="9" type="ORF">EV646_114143</name>
</gene>
<evidence type="ECO:0000256" key="6">
    <source>
        <dbReference type="ARBA" id="ARBA00022989"/>
    </source>
</evidence>
<evidence type="ECO:0000256" key="7">
    <source>
        <dbReference type="ARBA" id="ARBA00023136"/>
    </source>
</evidence>
<evidence type="ECO:0000256" key="1">
    <source>
        <dbReference type="ARBA" id="ARBA00004651"/>
    </source>
</evidence>
<dbReference type="AlphaFoldDB" id="A0A4R2IEV1"/>
<feature type="transmembrane region" description="Helical" evidence="8">
    <location>
        <begin position="373"/>
        <end position="397"/>
    </location>
</feature>
<dbReference type="RefSeq" id="WP_132155810.1">
    <property type="nucleotide sequence ID" value="NZ_SLWR01000014.1"/>
</dbReference>
<sequence>MTTVAGVREHSSAADAVGDSITVAAWTVLSRVTGVVKIMAIGAVLGPTFLGNTFQFTNALPNLVYYGLLAGSLFTSLLVPALVRHIDADDRAASERVAGGFFGLTVLGLAVATPLVIWLAPLLLRVASPGGTGEVGADQERVGRWLIVMFMPQVFCYAVIGTASAIMHARRRFALAAAAPALENVGMIAVLALAAVTYGTGATLDDLPRGELLLLGLGTTGAVVLHAGVQWWGARRAGVTLLPRSGWNDPEVRALLRRALSSLGQAVLMAMQVLTMLALANRVPGGVIAFGVALNFYYLAIALGVTPTALAVLPRLARMYNAGQAMLYRDTLLRGYAFALFLTIPAAVGYLTLAKPLAELLSFGRMDSATGPAMVAVALAALAPAVIGQTAFTISSYACYARENTRSPLVAMLVQAVTCFALLGLAGSVGGTAVLFMIGLAFSTAVAVAAGLLSRSAERWGRRGTERLVPSLLRICAGAALMAGPAWLTARVIPTAGLAVVAAAVVGGATYLAVQAMWRAPELSSGIRGLARLRGKLAGSG</sequence>
<keyword evidence="6 8" id="KW-1133">Transmembrane helix</keyword>
<evidence type="ECO:0000256" key="3">
    <source>
        <dbReference type="ARBA" id="ARBA00022692"/>
    </source>
</evidence>
<dbReference type="InterPro" id="IPR051050">
    <property type="entry name" value="Lipid_II_flippase_MurJ/MviN"/>
</dbReference>
<dbReference type="PANTHER" id="PTHR47019:SF1">
    <property type="entry name" value="LIPID II FLIPPASE MURJ"/>
    <property type="match status" value="1"/>
</dbReference>
<feature type="transmembrane region" description="Helical" evidence="8">
    <location>
        <begin position="173"/>
        <end position="200"/>
    </location>
</feature>
<comment type="caution">
    <text evidence="9">The sequence shown here is derived from an EMBL/GenBank/DDBJ whole genome shotgun (WGS) entry which is preliminary data.</text>
</comment>
<dbReference type="GO" id="GO:0009252">
    <property type="term" value="P:peptidoglycan biosynthetic process"/>
    <property type="evidence" value="ECO:0007669"/>
    <property type="project" value="UniProtKB-KW"/>
</dbReference>
<feature type="transmembrane region" description="Helical" evidence="8">
    <location>
        <begin position="472"/>
        <end position="490"/>
    </location>
</feature>
<dbReference type="OrthoDB" id="4350032at2"/>
<feature type="transmembrane region" description="Helical" evidence="8">
    <location>
        <begin position="333"/>
        <end position="353"/>
    </location>
</feature>
<keyword evidence="10" id="KW-1185">Reference proteome</keyword>
<evidence type="ECO:0000256" key="4">
    <source>
        <dbReference type="ARBA" id="ARBA00022960"/>
    </source>
</evidence>
<dbReference type="Pfam" id="PF03023">
    <property type="entry name" value="MurJ"/>
    <property type="match status" value="1"/>
</dbReference>
<reference evidence="9 10" key="1">
    <citation type="journal article" date="2015" name="Stand. Genomic Sci.">
        <title>Genomic Encyclopedia of Bacterial and Archaeal Type Strains, Phase III: the genomes of soil and plant-associated and newly described type strains.</title>
        <authorList>
            <person name="Whitman W.B."/>
            <person name="Woyke T."/>
            <person name="Klenk H.P."/>
            <person name="Zhou Y."/>
            <person name="Lilburn T.G."/>
            <person name="Beck B.J."/>
            <person name="De Vos P."/>
            <person name="Vandamme P."/>
            <person name="Eisen J.A."/>
            <person name="Garrity G."/>
            <person name="Hugenholtz P."/>
            <person name="Kyrpides N.C."/>
        </authorList>
    </citation>
    <scope>NUCLEOTIDE SEQUENCE [LARGE SCALE GENOMIC DNA]</scope>
    <source>
        <strain evidence="9 10">VKM Ac-2541</strain>
    </source>
</reference>
<evidence type="ECO:0000256" key="5">
    <source>
        <dbReference type="ARBA" id="ARBA00022984"/>
    </source>
</evidence>
<dbReference type="InterPro" id="IPR004268">
    <property type="entry name" value="MurJ"/>
</dbReference>
<keyword evidence="5" id="KW-0573">Peptidoglycan synthesis</keyword>
<name>A0A4R2IEV1_9ACTN</name>
<dbReference type="PANTHER" id="PTHR47019">
    <property type="entry name" value="LIPID II FLIPPASE MURJ"/>
    <property type="match status" value="1"/>
</dbReference>
<dbReference type="GO" id="GO:0005886">
    <property type="term" value="C:plasma membrane"/>
    <property type="evidence" value="ECO:0007669"/>
    <property type="project" value="UniProtKB-SubCell"/>
</dbReference>
<feature type="transmembrane region" description="Helical" evidence="8">
    <location>
        <begin position="63"/>
        <end position="83"/>
    </location>
</feature>
<evidence type="ECO:0000313" key="10">
    <source>
        <dbReference type="Proteomes" id="UP000295573"/>
    </source>
</evidence>
<proteinExistence type="predicted"/>
<evidence type="ECO:0000256" key="2">
    <source>
        <dbReference type="ARBA" id="ARBA00022475"/>
    </source>
</evidence>
<evidence type="ECO:0000313" key="9">
    <source>
        <dbReference type="EMBL" id="TCO42319.1"/>
    </source>
</evidence>
<dbReference type="Proteomes" id="UP000295573">
    <property type="component" value="Unassembled WGS sequence"/>
</dbReference>
<accession>A0A4R2IEV1</accession>
<comment type="subcellular location">
    <subcellularLocation>
        <location evidence="1">Cell membrane</location>
        <topology evidence="1">Multi-pass membrane protein</topology>
    </subcellularLocation>
</comment>
<keyword evidence="4" id="KW-0133">Cell shape</keyword>
<evidence type="ECO:0000256" key="8">
    <source>
        <dbReference type="SAM" id="Phobius"/>
    </source>
</evidence>
<feature type="transmembrane region" description="Helical" evidence="8">
    <location>
        <begin position="144"/>
        <end position="166"/>
    </location>
</feature>
<feature type="transmembrane region" description="Helical" evidence="8">
    <location>
        <begin position="433"/>
        <end position="452"/>
    </location>
</feature>
<feature type="transmembrane region" description="Helical" evidence="8">
    <location>
        <begin position="409"/>
        <end position="427"/>
    </location>
</feature>
<dbReference type="GO" id="GO:0034204">
    <property type="term" value="P:lipid translocation"/>
    <property type="evidence" value="ECO:0007669"/>
    <property type="project" value="TreeGrafter"/>
</dbReference>